<evidence type="ECO:0000313" key="1">
    <source>
        <dbReference type="EMBL" id="OXC80492.1"/>
    </source>
</evidence>
<name>A0A226XAG7_CABSO</name>
<evidence type="ECO:0000313" key="2">
    <source>
        <dbReference type="Proteomes" id="UP000214720"/>
    </source>
</evidence>
<accession>A0A226XAG7</accession>
<sequence>MSETHQSETRIAALTHFINGGRVEIVSNRFSYSLNLATGAEFTMPVAK</sequence>
<protein>
    <submittedName>
        <fullName evidence="1">Uncharacterized protein</fullName>
    </submittedName>
</protein>
<dbReference type="AlphaFoldDB" id="A0A226XAG7"/>
<proteinExistence type="predicted"/>
<dbReference type="EMBL" id="MTHB01000014">
    <property type="protein sequence ID" value="OXC80492.1"/>
    <property type="molecule type" value="Genomic_DNA"/>
</dbReference>
<reference evidence="2" key="1">
    <citation type="submission" date="2017-01" db="EMBL/GenBank/DDBJ databases">
        <title>Genome Analysis of Deinococcus marmoris KOPRI26562.</title>
        <authorList>
            <person name="Kim J.H."/>
            <person name="Oh H.-M."/>
        </authorList>
    </citation>
    <scope>NUCLEOTIDE SEQUENCE [LARGE SCALE GENOMIC DNA]</scope>
    <source>
        <strain evidence="2">PAMC 26633</strain>
    </source>
</reference>
<organism evidence="1 2">
    <name type="scientific">Caballeronia sordidicola</name>
    <name type="common">Burkholderia sordidicola</name>
    <dbReference type="NCBI Taxonomy" id="196367"/>
    <lineage>
        <taxon>Bacteria</taxon>
        <taxon>Pseudomonadati</taxon>
        <taxon>Pseudomonadota</taxon>
        <taxon>Betaproteobacteria</taxon>
        <taxon>Burkholderiales</taxon>
        <taxon>Burkholderiaceae</taxon>
        <taxon>Caballeronia</taxon>
    </lineage>
</organism>
<gene>
    <name evidence="1" type="ORF">BSU04_01750</name>
</gene>
<comment type="caution">
    <text evidence="1">The sequence shown here is derived from an EMBL/GenBank/DDBJ whole genome shotgun (WGS) entry which is preliminary data.</text>
</comment>
<dbReference type="RefSeq" id="WP_179258169.1">
    <property type="nucleotide sequence ID" value="NZ_MTHB01000014.1"/>
</dbReference>
<dbReference type="Proteomes" id="UP000214720">
    <property type="component" value="Unassembled WGS sequence"/>
</dbReference>